<dbReference type="InParanoid" id="A0A2K2AH44"/>
<dbReference type="EMBL" id="CM009294">
    <property type="protein sequence ID" value="PNT36846.1"/>
    <property type="molecule type" value="Genomic_DNA"/>
</dbReference>
<dbReference type="AlphaFoldDB" id="A0A2K2AH44"/>
<dbReference type="Pfam" id="PF20167">
    <property type="entry name" value="Transposase_32"/>
    <property type="match status" value="1"/>
</dbReference>
<organism evidence="2 3">
    <name type="scientific">Populus trichocarpa</name>
    <name type="common">Western balsam poplar</name>
    <name type="synonym">Populus balsamifera subsp. trichocarpa</name>
    <dbReference type="NCBI Taxonomy" id="3694"/>
    <lineage>
        <taxon>Eukaryota</taxon>
        <taxon>Viridiplantae</taxon>
        <taxon>Streptophyta</taxon>
        <taxon>Embryophyta</taxon>
        <taxon>Tracheophyta</taxon>
        <taxon>Spermatophyta</taxon>
        <taxon>Magnoliopsida</taxon>
        <taxon>eudicotyledons</taxon>
        <taxon>Gunneridae</taxon>
        <taxon>Pentapetalae</taxon>
        <taxon>rosids</taxon>
        <taxon>fabids</taxon>
        <taxon>Malpighiales</taxon>
        <taxon>Salicaceae</taxon>
        <taxon>Saliceae</taxon>
        <taxon>Populus</taxon>
    </lineage>
</organism>
<feature type="domain" description="Putative plant transposon protein" evidence="1">
    <location>
        <begin position="2"/>
        <end position="161"/>
    </location>
</feature>
<dbReference type="InterPro" id="IPR046796">
    <property type="entry name" value="Transposase_32_dom"/>
</dbReference>
<evidence type="ECO:0000259" key="1">
    <source>
        <dbReference type="Pfam" id="PF20167"/>
    </source>
</evidence>
<evidence type="ECO:0000313" key="3">
    <source>
        <dbReference type="Proteomes" id="UP000006729"/>
    </source>
</evidence>
<proteinExistence type="predicted"/>
<sequence length="168" mass="19919">MSWSIIYNMKNASYLCFIRMSFANMRITYEPRITSSLQNKPIKFNCKVLANILAISNDGPHVFEMKVIPKIEGFIYDEAVIMHIGRQNLTSDVKIKSQDLMLRLRLLYRVITHNILPKKRPFDEVTFMDLCFIDCMIRRRPINFPYIIMKNLIMENDKKKSRYLMVNA</sequence>
<protein>
    <recommendedName>
        <fullName evidence="1">Putative plant transposon protein domain-containing protein</fullName>
    </recommendedName>
</protein>
<accession>A0A2K2AH44</accession>
<dbReference type="Proteomes" id="UP000006729">
    <property type="component" value="Chromosome 5"/>
</dbReference>
<evidence type="ECO:0000313" key="2">
    <source>
        <dbReference type="EMBL" id="PNT36846.1"/>
    </source>
</evidence>
<reference evidence="2 3" key="1">
    <citation type="journal article" date="2006" name="Science">
        <title>The genome of black cottonwood, Populus trichocarpa (Torr. &amp; Gray).</title>
        <authorList>
            <person name="Tuskan G.A."/>
            <person name="Difazio S."/>
            <person name="Jansson S."/>
            <person name="Bohlmann J."/>
            <person name="Grigoriev I."/>
            <person name="Hellsten U."/>
            <person name="Putnam N."/>
            <person name="Ralph S."/>
            <person name="Rombauts S."/>
            <person name="Salamov A."/>
            <person name="Schein J."/>
            <person name="Sterck L."/>
            <person name="Aerts A."/>
            <person name="Bhalerao R.R."/>
            <person name="Bhalerao R.P."/>
            <person name="Blaudez D."/>
            <person name="Boerjan W."/>
            <person name="Brun A."/>
            <person name="Brunner A."/>
            <person name="Busov V."/>
            <person name="Campbell M."/>
            <person name="Carlson J."/>
            <person name="Chalot M."/>
            <person name="Chapman J."/>
            <person name="Chen G.L."/>
            <person name="Cooper D."/>
            <person name="Coutinho P.M."/>
            <person name="Couturier J."/>
            <person name="Covert S."/>
            <person name="Cronk Q."/>
            <person name="Cunningham R."/>
            <person name="Davis J."/>
            <person name="Degroeve S."/>
            <person name="Dejardin A."/>
            <person name="Depamphilis C."/>
            <person name="Detter J."/>
            <person name="Dirks B."/>
            <person name="Dubchak I."/>
            <person name="Duplessis S."/>
            <person name="Ehlting J."/>
            <person name="Ellis B."/>
            <person name="Gendler K."/>
            <person name="Goodstein D."/>
            <person name="Gribskov M."/>
            <person name="Grimwood J."/>
            <person name="Groover A."/>
            <person name="Gunter L."/>
            <person name="Hamberger B."/>
            <person name="Heinze B."/>
            <person name="Helariutta Y."/>
            <person name="Henrissat B."/>
            <person name="Holligan D."/>
            <person name="Holt R."/>
            <person name="Huang W."/>
            <person name="Islam-Faridi N."/>
            <person name="Jones S."/>
            <person name="Jones-Rhoades M."/>
            <person name="Jorgensen R."/>
            <person name="Joshi C."/>
            <person name="Kangasjarvi J."/>
            <person name="Karlsson J."/>
            <person name="Kelleher C."/>
            <person name="Kirkpatrick R."/>
            <person name="Kirst M."/>
            <person name="Kohler A."/>
            <person name="Kalluri U."/>
            <person name="Larimer F."/>
            <person name="Leebens-Mack J."/>
            <person name="Leple J.C."/>
            <person name="Locascio P."/>
            <person name="Lou Y."/>
            <person name="Lucas S."/>
            <person name="Martin F."/>
            <person name="Montanini B."/>
            <person name="Napoli C."/>
            <person name="Nelson D.R."/>
            <person name="Nelson C."/>
            <person name="Nieminen K."/>
            <person name="Nilsson O."/>
            <person name="Pereda V."/>
            <person name="Peter G."/>
            <person name="Philippe R."/>
            <person name="Pilate G."/>
            <person name="Poliakov A."/>
            <person name="Razumovskaya J."/>
            <person name="Richardson P."/>
            <person name="Rinaldi C."/>
            <person name="Ritland K."/>
            <person name="Rouze P."/>
            <person name="Ryaboy D."/>
            <person name="Schmutz J."/>
            <person name="Schrader J."/>
            <person name="Segerman B."/>
            <person name="Shin H."/>
            <person name="Siddiqui A."/>
            <person name="Sterky F."/>
            <person name="Terry A."/>
            <person name="Tsai C.J."/>
            <person name="Uberbacher E."/>
            <person name="Unneberg P."/>
            <person name="Vahala J."/>
            <person name="Wall K."/>
            <person name="Wessler S."/>
            <person name="Yang G."/>
            <person name="Yin T."/>
            <person name="Douglas C."/>
            <person name="Marra M."/>
            <person name="Sandberg G."/>
            <person name="Van de Peer Y."/>
            <person name="Rokhsar D."/>
        </authorList>
    </citation>
    <scope>NUCLEOTIDE SEQUENCE [LARGE SCALE GENOMIC DNA]</scope>
    <source>
        <strain evidence="3">cv. Nisqually</strain>
    </source>
</reference>
<name>A0A2K2AH44_POPTR</name>
<gene>
    <name evidence="2" type="ORF">POPTR_005G151900</name>
</gene>
<keyword evidence="3" id="KW-1185">Reference proteome</keyword>